<dbReference type="InterPro" id="IPR039660">
    <property type="entry name" value="Ribosomal_eL14"/>
</dbReference>
<dbReference type="GO" id="GO:0042273">
    <property type="term" value="P:ribosomal large subunit biogenesis"/>
    <property type="evidence" value="ECO:0007669"/>
    <property type="project" value="TreeGrafter"/>
</dbReference>
<protein>
    <recommendedName>
        <fullName evidence="3">Large ribosomal subunit protein eL14</fullName>
    </recommendedName>
</protein>
<name>A0A497EVH3_9CREN</name>
<organism evidence="4 5">
    <name type="scientific">Thermoproteota archaeon</name>
    <dbReference type="NCBI Taxonomy" id="2056631"/>
    <lineage>
        <taxon>Archaea</taxon>
        <taxon>Thermoproteota</taxon>
    </lineage>
</organism>
<proteinExistence type="inferred from homology"/>
<dbReference type="InterPro" id="IPR023651">
    <property type="entry name" value="Ribosomal_eL14_arc"/>
</dbReference>
<dbReference type="InterPro" id="IPR008991">
    <property type="entry name" value="Translation_prot_SH3-like_sf"/>
</dbReference>
<keyword evidence="2 3" id="KW-0687">Ribonucleoprotein</keyword>
<evidence type="ECO:0000256" key="3">
    <source>
        <dbReference type="HAMAP-Rule" id="MF_00721"/>
    </source>
</evidence>
<dbReference type="GO" id="GO:0006412">
    <property type="term" value="P:translation"/>
    <property type="evidence" value="ECO:0007669"/>
    <property type="project" value="UniProtKB-UniRule"/>
</dbReference>
<evidence type="ECO:0000313" key="4">
    <source>
        <dbReference type="EMBL" id="RLE51032.1"/>
    </source>
</evidence>
<evidence type="ECO:0000256" key="2">
    <source>
        <dbReference type="ARBA" id="ARBA00023274"/>
    </source>
</evidence>
<dbReference type="CDD" id="cd23702">
    <property type="entry name" value="eL14"/>
    <property type="match status" value="1"/>
</dbReference>
<dbReference type="Proteomes" id="UP000272051">
    <property type="component" value="Unassembled WGS sequence"/>
</dbReference>
<dbReference type="NCBIfam" id="NF003320">
    <property type="entry name" value="PRK04333.1"/>
    <property type="match status" value="1"/>
</dbReference>
<accession>A0A497EVH3</accession>
<gene>
    <name evidence="3" type="primary">rpl14e</name>
    <name evidence="4" type="ORF">DRJ33_06625</name>
</gene>
<dbReference type="GO" id="GO:0003735">
    <property type="term" value="F:structural constituent of ribosome"/>
    <property type="evidence" value="ECO:0007669"/>
    <property type="project" value="InterPro"/>
</dbReference>
<dbReference type="SUPFAM" id="SSF50104">
    <property type="entry name" value="Translation proteins SH3-like domain"/>
    <property type="match status" value="1"/>
</dbReference>
<keyword evidence="1 3" id="KW-0689">Ribosomal protein</keyword>
<dbReference type="HAMAP" id="MF_00721">
    <property type="entry name" value="Ribosomal_eL14"/>
    <property type="match status" value="1"/>
</dbReference>
<dbReference type="GO" id="GO:0022625">
    <property type="term" value="C:cytosolic large ribosomal subunit"/>
    <property type="evidence" value="ECO:0007669"/>
    <property type="project" value="TreeGrafter"/>
</dbReference>
<reference evidence="4 5" key="1">
    <citation type="submission" date="2018-06" db="EMBL/GenBank/DDBJ databases">
        <title>Extensive metabolic versatility and redundancy in microbially diverse, dynamic hydrothermal sediments.</title>
        <authorList>
            <person name="Dombrowski N."/>
            <person name="Teske A."/>
            <person name="Baker B.J."/>
        </authorList>
    </citation>
    <scope>NUCLEOTIDE SEQUENCE [LARGE SCALE GENOMIC DNA]</scope>
    <source>
        <strain evidence="4">B34_G17</strain>
    </source>
</reference>
<evidence type="ECO:0000256" key="1">
    <source>
        <dbReference type="ARBA" id="ARBA00022980"/>
    </source>
</evidence>
<dbReference type="EMBL" id="QMQX01000137">
    <property type="protein sequence ID" value="RLE51032.1"/>
    <property type="molecule type" value="Genomic_DNA"/>
</dbReference>
<dbReference type="Gene3D" id="2.30.30.30">
    <property type="match status" value="1"/>
</dbReference>
<dbReference type="PANTHER" id="PTHR11127:SF2">
    <property type="entry name" value="LARGE RIBOSOMAL SUBUNIT PROTEIN EL14"/>
    <property type="match status" value="1"/>
</dbReference>
<comment type="caution">
    <text evidence="4">The sequence shown here is derived from an EMBL/GenBank/DDBJ whole genome shotgun (WGS) entry which is preliminary data.</text>
</comment>
<dbReference type="FunFam" id="2.30.30.30:FF:000045">
    <property type="entry name" value="50S ribosomal protein L14e"/>
    <property type="match status" value="1"/>
</dbReference>
<sequence length="88" mass="9859">MPAIEIGRICVKKKGREAGRRCVIVDVIDDNFVLITGPKQLTGVRRRRANVLHLEPTSEKIEIKKGASDDEVSEALKSFNPSWLHPPK</sequence>
<dbReference type="PANTHER" id="PTHR11127">
    <property type="entry name" value="60S RIBOSOMAL PROTEIN L14"/>
    <property type="match status" value="1"/>
</dbReference>
<comment type="similarity">
    <text evidence="3">Belongs to the eukaryotic ribosomal protein eL14 family.</text>
</comment>
<dbReference type="AlphaFoldDB" id="A0A497EVH3"/>
<dbReference type="InterPro" id="IPR014722">
    <property type="entry name" value="Rib_uL2_dom2"/>
</dbReference>
<evidence type="ECO:0000313" key="5">
    <source>
        <dbReference type="Proteomes" id="UP000272051"/>
    </source>
</evidence>
<dbReference type="GO" id="GO:0003723">
    <property type="term" value="F:RNA binding"/>
    <property type="evidence" value="ECO:0007669"/>
    <property type="project" value="InterPro"/>
</dbReference>